<comment type="caution">
    <text evidence="2">The sequence shown here is derived from an EMBL/GenBank/DDBJ whole genome shotgun (WGS) entry which is preliminary data.</text>
</comment>
<name>A0A7K0D8A0_9NOCA</name>
<dbReference type="InterPro" id="IPR045761">
    <property type="entry name" value="ODP_dom"/>
</dbReference>
<dbReference type="SUPFAM" id="SSF56281">
    <property type="entry name" value="Metallo-hydrolase/oxidoreductase"/>
    <property type="match status" value="1"/>
</dbReference>
<proteinExistence type="predicted"/>
<evidence type="ECO:0000313" key="2">
    <source>
        <dbReference type="EMBL" id="MQY22015.1"/>
    </source>
</evidence>
<dbReference type="EMBL" id="WEGK01000012">
    <property type="protein sequence ID" value="MQY22015.1"/>
    <property type="molecule type" value="Genomic_DNA"/>
</dbReference>
<organism evidence="2 3">
    <name type="scientific">Nocardia macrotermitis</name>
    <dbReference type="NCBI Taxonomy" id="2585198"/>
    <lineage>
        <taxon>Bacteria</taxon>
        <taxon>Bacillati</taxon>
        <taxon>Actinomycetota</taxon>
        <taxon>Actinomycetes</taxon>
        <taxon>Mycobacteriales</taxon>
        <taxon>Nocardiaceae</taxon>
        <taxon>Nocardia</taxon>
    </lineage>
</organism>
<dbReference type="AlphaFoldDB" id="A0A7K0D8A0"/>
<dbReference type="Pfam" id="PF19583">
    <property type="entry name" value="ODP"/>
    <property type="match status" value="1"/>
</dbReference>
<dbReference type="Proteomes" id="UP000438448">
    <property type="component" value="Unassembled WGS sequence"/>
</dbReference>
<dbReference type="InterPro" id="IPR036866">
    <property type="entry name" value="RibonucZ/Hydroxyglut_hydro"/>
</dbReference>
<sequence>MQTRTDEIADGIYRFSTFVPEVGPTGFTFNQFFVDAAEPLLFHTGMRALFPQVSAAIGRIRPVEQLRWITFGHVEADESGAMNSFLAAAPRAQVAHGVLGCVVSLDDMADRLPRRLDDGEVIDLGDKRIQHLDTPHAPHNWESRVLYEQTTGVLFCGDLMTQLGDGPAITDTDLVEPATLAEDVFHQTSLGPAVPTTLRRLAELHPTTLAIMHGSSFTGDCATALNDLASVYDQRLAPPD</sequence>
<accession>A0A7K0D8A0</accession>
<protein>
    <recommendedName>
        <fullName evidence="1">ODP domain-containing protein</fullName>
    </recommendedName>
</protein>
<reference evidence="2 3" key="1">
    <citation type="submission" date="2019-10" db="EMBL/GenBank/DDBJ databases">
        <title>Nocardia macrotermitis sp. nov. and Nocardia aurantia sp. nov., isolated from the gut of fungus growing-termite Macrotermes natalensis.</title>
        <authorList>
            <person name="Benndorf R."/>
            <person name="Schwitalla J."/>
            <person name="Martin K."/>
            <person name="De Beer W."/>
            <person name="Kaster A.-K."/>
            <person name="Vollmers J."/>
            <person name="Poulsen M."/>
            <person name="Beemelmanns C."/>
        </authorList>
    </citation>
    <scope>NUCLEOTIDE SEQUENCE [LARGE SCALE GENOMIC DNA]</scope>
    <source>
        <strain evidence="2 3">RB20</strain>
    </source>
</reference>
<dbReference type="Gene3D" id="3.60.15.10">
    <property type="entry name" value="Ribonuclease Z/Hydroxyacylglutathione hydrolase-like"/>
    <property type="match status" value="1"/>
</dbReference>
<dbReference type="RefSeq" id="WP_319945376.1">
    <property type="nucleotide sequence ID" value="NZ_WEGK01000012.1"/>
</dbReference>
<evidence type="ECO:0000259" key="1">
    <source>
        <dbReference type="Pfam" id="PF19583"/>
    </source>
</evidence>
<keyword evidence="3" id="KW-1185">Reference proteome</keyword>
<gene>
    <name evidence="2" type="ORF">NRB20_51280</name>
</gene>
<evidence type="ECO:0000313" key="3">
    <source>
        <dbReference type="Proteomes" id="UP000438448"/>
    </source>
</evidence>
<feature type="domain" description="ODP" evidence="1">
    <location>
        <begin position="29"/>
        <end position="214"/>
    </location>
</feature>